<accession>A0A9P5X075</accession>
<dbReference type="Pfam" id="PF24883">
    <property type="entry name" value="NPHP3_N"/>
    <property type="match status" value="1"/>
</dbReference>
<organism evidence="3 4">
    <name type="scientific">Macrolepiota fuliginosa MF-IS2</name>
    <dbReference type="NCBI Taxonomy" id="1400762"/>
    <lineage>
        <taxon>Eukaryota</taxon>
        <taxon>Fungi</taxon>
        <taxon>Dikarya</taxon>
        <taxon>Basidiomycota</taxon>
        <taxon>Agaricomycotina</taxon>
        <taxon>Agaricomycetes</taxon>
        <taxon>Agaricomycetidae</taxon>
        <taxon>Agaricales</taxon>
        <taxon>Agaricineae</taxon>
        <taxon>Agaricaceae</taxon>
        <taxon>Macrolepiota</taxon>
    </lineage>
</organism>
<dbReference type="PANTHER" id="PTHR10039">
    <property type="entry name" value="AMELOGENIN"/>
    <property type="match status" value="1"/>
</dbReference>
<dbReference type="InterPro" id="IPR056884">
    <property type="entry name" value="NPHP3-like_N"/>
</dbReference>
<dbReference type="SUPFAM" id="SSF52540">
    <property type="entry name" value="P-loop containing nucleoside triphosphate hydrolases"/>
    <property type="match status" value="1"/>
</dbReference>
<dbReference type="AlphaFoldDB" id="A0A9P5X075"/>
<keyword evidence="1" id="KW-0677">Repeat</keyword>
<feature type="domain" description="NACHT" evidence="2">
    <location>
        <begin position="85"/>
        <end position="241"/>
    </location>
</feature>
<gene>
    <name evidence="3" type="ORF">P691DRAFT_538919</name>
</gene>
<dbReference type="PROSITE" id="PS50837">
    <property type="entry name" value="NACHT"/>
    <property type="match status" value="1"/>
</dbReference>
<keyword evidence="4" id="KW-1185">Reference proteome</keyword>
<sequence>MRPKAIGNFAGAHHFALNSPYMYDITTNHYHMRADTLQPMVPFVIEGAEFDSSERAPPPRCHPGTRQDIMGAILAWRNNNSRAKRLLWLNGPAGIGKSAIIQTLAEAEAEAVSAGTGKLGATLFISRSNERNESNRVLATIAYQLAVKDPTYRAYITERMTADPRILGKSMTEQFKLLIAQPFGELALQPPADEDHAWSIYLDGLDECNNEDAQCRLVELIGAFVLQYPEAPLVWIIASRPEKHLQDLFAREDIVPSFHQVTIPVNSDEACRDVERYLRTEFTKIKDKHPYLIPATCQWPTETQFLTLGCAASGLFIFASTVVRFVDTNPAPQINPMTQLKLVLALIK</sequence>
<dbReference type="Proteomes" id="UP000807342">
    <property type="component" value="Unassembled WGS sequence"/>
</dbReference>
<comment type="caution">
    <text evidence="3">The sequence shown here is derived from an EMBL/GenBank/DDBJ whole genome shotgun (WGS) entry which is preliminary data.</text>
</comment>
<dbReference type="EMBL" id="MU151777">
    <property type="protein sequence ID" value="KAF9441812.1"/>
    <property type="molecule type" value="Genomic_DNA"/>
</dbReference>
<evidence type="ECO:0000313" key="4">
    <source>
        <dbReference type="Proteomes" id="UP000807342"/>
    </source>
</evidence>
<reference evidence="3" key="1">
    <citation type="submission" date="2020-11" db="EMBL/GenBank/DDBJ databases">
        <authorList>
            <consortium name="DOE Joint Genome Institute"/>
            <person name="Ahrendt S."/>
            <person name="Riley R."/>
            <person name="Andreopoulos W."/>
            <person name="Labutti K."/>
            <person name="Pangilinan J."/>
            <person name="Ruiz-Duenas F.J."/>
            <person name="Barrasa J.M."/>
            <person name="Sanchez-Garcia M."/>
            <person name="Camarero S."/>
            <person name="Miyauchi S."/>
            <person name="Serrano A."/>
            <person name="Linde D."/>
            <person name="Babiker R."/>
            <person name="Drula E."/>
            <person name="Ayuso-Fernandez I."/>
            <person name="Pacheco R."/>
            <person name="Padilla G."/>
            <person name="Ferreira P."/>
            <person name="Barriuso J."/>
            <person name="Kellner H."/>
            <person name="Castanera R."/>
            <person name="Alfaro M."/>
            <person name="Ramirez L."/>
            <person name="Pisabarro A.G."/>
            <person name="Kuo A."/>
            <person name="Tritt A."/>
            <person name="Lipzen A."/>
            <person name="He G."/>
            <person name="Yan M."/>
            <person name="Ng V."/>
            <person name="Cullen D."/>
            <person name="Martin F."/>
            <person name="Rosso M.-N."/>
            <person name="Henrissat B."/>
            <person name="Hibbett D."/>
            <person name="Martinez A.T."/>
            <person name="Grigoriev I.V."/>
        </authorList>
    </citation>
    <scope>NUCLEOTIDE SEQUENCE</scope>
    <source>
        <strain evidence="3">MF-IS2</strain>
    </source>
</reference>
<dbReference type="InterPro" id="IPR007111">
    <property type="entry name" value="NACHT_NTPase"/>
</dbReference>
<dbReference type="InterPro" id="IPR027417">
    <property type="entry name" value="P-loop_NTPase"/>
</dbReference>
<dbReference type="Gene3D" id="3.40.50.300">
    <property type="entry name" value="P-loop containing nucleotide triphosphate hydrolases"/>
    <property type="match status" value="1"/>
</dbReference>
<proteinExistence type="predicted"/>
<protein>
    <recommendedName>
        <fullName evidence="2">NACHT domain-containing protein</fullName>
    </recommendedName>
</protein>
<evidence type="ECO:0000259" key="2">
    <source>
        <dbReference type="PROSITE" id="PS50837"/>
    </source>
</evidence>
<evidence type="ECO:0000313" key="3">
    <source>
        <dbReference type="EMBL" id="KAF9441812.1"/>
    </source>
</evidence>
<evidence type="ECO:0000256" key="1">
    <source>
        <dbReference type="ARBA" id="ARBA00022737"/>
    </source>
</evidence>
<name>A0A9P5X075_9AGAR</name>
<dbReference type="OrthoDB" id="4760524at2759"/>